<dbReference type="Gene3D" id="3.30.420.40">
    <property type="match status" value="1"/>
</dbReference>
<dbReference type="AlphaFoldDB" id="A0A174AJX4"/>
<dbReference type="InterPro" id="IPR043129">
    <property type="entry name" value="ATPase_NBD"/>
</dbReference>
<reference evidence="1 2" key="1">
    <citation type="submission" date="2015-09" db="EMBL/GenBank/DDBJ databases">
        <authorList>
            <consortium name="Pathogen Informatics"/>
        </authorList>
    </citation>
    <scope>NUCLEOTIDE SEQUENCE [LARGE SCALE GENOMIC DNA]</scope>
    <source>
        <strain evidence="1 2">2789STDY5834855</strain>
    </source>
</reference>
<accession>A0A174AJX4</accession>
<organism evidence="1 2">
    <name type="scientific">Clostridium disporicum</name>
    <dbReference type="NCBI Taxonomy" id="84024"/>
    <lineage>
        <taxon>Bacteria</taxon>
        <taxon>Bacillati</taxon>
        <taxon>Bacillota</taxon>
        <taxon>Clostridia</taxon>
        <taxon>Eubacteriales</taxon>
        <taxon>Clostridiaceae</taxon>
        <taxon>Clostridium</taxon>
    </lineage>
</organism>
<dbReference type="SUPFAM" id="SSF53067">
    <property type="entry name" value="Actin-like ATPase domain"/>
    <property type="match status" value="1"/>
</dbReference>
<gene>
    <name evidence="1" type="ORF">ERS852470_00925</name>
</gene>
<sequence>MAQGKRKEIYKYKCFIDAVKFNVIKDLEDKTLSRNSIIKKYRLAGEIANRFKWSRKDNDTPDRPLLTHFNLNATAYKKDEWVEIPQHYVDITKKIIEGNYEISSSEVINKIIRVLEEKGEVNSMNIKMSVDLGNNNVKVAINGQAFSFVNKIERWDNVETLGDNEYIKMNDDFNYYIISNIDTKFEKSSSKKDKNFIPTLNYSIIKALVEAGVSIEDKIEVDLALLTPINQAGEKNEYIDKIKNNSDNIVECRVNGKEYMANIKINNVVPVLEGCSSAFLLDSLSTINTLIDVGSKTINIAKIVKGKFSTIECLDDLGSFNYYQSLVAKINNRDITVDNIQEMIEVGLANHDKDILKAYLKKVLEESNKVSKFNISNNVYFTGGTVQLFKDNGLNFEKGNIKIMENSCFTNVLGALKAVGGAE</sequence>
<dbReference type="CDD" id="cd10227">
    <property type="entry name" value="ASKHA_NBD_ParM-like"/>
    <property type="match status" value="1"/>
</dbReference>
<protein>
    <submittedName>
        <fullName evidence="1">Heat shock protein 70</fullName>
    </submittedName>
</protein>
<dbReference type="EMBL" id="CYZV01000008">
    <property type="protein sequence ID" value="CUN87960.1"/>
    <property type="molecule type" value="Genomic_DNA"/>
</dbReference>
<proteinExistence type="predicted"/>
<dbReference type="RefSeq" id="WP_055275688.1">
    <property type="nucleotide sequence ID" value="NZ_CYZV01000008.1"/>
</dbReference>
<dbReference type="OrthoDB" id="9957902at2"/>
<evidence type="ECO:0000313" key="2">
    <source>
        <dbReference type="Proteomes" id="UP000095558"/>
    </source>
</evidence>
<name>A0A174AJX4_9CLOT</name>
<dbReference type="Proteomes" id="UP000095558">
    <property type="component" value="Unassembled WGS sequence"/>
</dbReference>
<keyword evidence="1" id="KW-0346">Stress response</keyword>
<evidence type="ECO:0000313" key="1">
    <source>
        <dbReference type="EMBL" id="CUN87960.1"/>
    </source>
</evidence>